<gene>
    <name evidence="1" type="ORF">BCR38DRAFT_513949</name>
</gene>
<dbReference type="AlphaFoldDB" id="A0A1Y2E1G8"/>
<reference evidence="1 2" key="1">
    <citation type="submission" date="2016-07" db="EMBL/GenBank/DDBJ databases">
        <title>Pervasive Adenine N6-methylation of Active Genes in Fungi.</title>
        <authorList>
            <consortium name="DOE Joint Genome Institute"/>
            <person name="Mondo S.J."/>
            <person name="Dannebaum R.O."/>
            <person name="Kuo R.C."/>
            <person name="Labutti K."/>
            <person name="Haridas S."/>
            <person name="Kuo A."/>
            <person name="Salamov A."/>
            <person name="Ahrendt S.R."/>
            <person name="Lipzen A."/>
            <person name="Sullivan W."/>
            <person name="Andreopoulos W.B."/>
            <person name="Clum A."/>
            <person name="Lindquist E."/>
            <person name="Daum C."/>
            <person name="Ramamoorthy G.K."/>
            <person name="Gryganskyi A."/>
            <person name="Culley D."/>
            <person name="Magnuson J.K."/>
            <person name="James T.Y."/>
            <person name="O'Malley M.A."/>
            <person name="Stajich J.E."/>
            <person name="Spatafora J.W."/>
            <person name="Visel A."/>
            <person name="Grigoriev I.V."/>
        </authorList>
    </citation>
    <scope>NUCLEOTIDE SEQUENCE [LARGE SCALE GENOMIC DNA]</scope>
    <source>
        <strain evidence="1 2">CBS 129021</strain>
    </source>
</reference>
<dbReference type="RefSeq" id="XP_040716524.1">
    <property type="nucleotide sequence ID" value="XM_040865062.1"/>
</dbReference>
<keyword evidence="2" id="KW-1185">Reference proteome</keyword>
<organism evidence="1 2">
    <name type="scientific">Pseudomassariella vexata</name>
    <dbReference type="NCBI Taxonomy" id="1141098"/>
    <lineage>
        <taxon>Eukaryota</taxon>
        <taxon>Fungi</taxon>
        <taxon>Dikarya</taxon>
        <taxon>Ascomycota</taxon>
        <taxon>Pezizomycotina</taxon>
        <taxon>Sordariomycetes</taxon>
        <taxon>Xylariomycetidae</taxon>
        <taxon>Amphisphaeriales</taxon>
        <taxon>Pseudomassariaceae</taxon>
        <taxon>Pseudomassariella</taxon>
    </lineage>
</organism>
<name>A0A1Y2E1G8_9PEZI</name>
<dbReference type="GeneID" id="63781274"/>
<proteinExistence type="predicted"/>
<evidence type="ECO:0000313" key="1">
    <source>
        <dbReference type="EMBL" id="ORY65372.1"/>
    </source>
</evidence>
<comment type="caution">
    <text evidence="1">The sequence shown here is derived from an EMBL/GenBank/DDBJ whole genome shotgun (WGS) entry which is preliminary data.</text>
</comment>
<accession>A0A1Y2E1G8</accession>
<dbReference type="InParanoid" id="A0A1Y2E1G8"/>
<evidence type="ECO:0000313" key="2">
    <source>
        <dbReference type="Proteomes" id="UP000193689"/>
    </source>
</evidence>
<dbReference type="EMBL" id="MCFJ01000006">
    <property type="protein sequence ID" value="ORY65372.1"/>
    <property type="molecule type" value="Genomic_DNA"/>
</dbReference>
<sequence>MCDQLRTYPRSSTSYGKTASKVAKLAPHILRPCYSQPSDIIPSQWKKTRSLSYRNYVESGGVLNGKWHLAWDDIERMEDLGIVENTQQATQDRKLAPLSQIMDVDNLKLRFLSYLEVIICRIIMKQYVAAVRVPGSSRLYVITLHPYLGLVEAPVSAMTILTNMKRGDKLLSPPGIVKSIHTELPQEKFLSERSPRVDPDRLSLLSLYSVWSESPSRYSSLAASVPIPGTST</sequence>
<protein>
    <submittedName>
        <fullName evidence="1">Uncharacterized protein</fullName>
    </submittedName>
</protein>
<dbReference type="Proteomes" id="UP000193689">
    <property type="component" value="Unassembled WGS sequence"/>
</dbReference>